<accession>A0AAW1S313</accession>
<dbReference type="PROSITE" id="PS50076">
    <property type="entry name" value="DNAJ_2"/>
    <property type="match status" value="1"/>
</dbReference>
<dbReference type="Proteomes" id="UP001438707">
    <property type="component" value="Unassembled WGS sequence"/>
</dbReference>
<dbReference type="CDD" id="cd06257">
    <property type="entry name" value="DnaJ"/>
    <property type="match status" value="1"/>
</dbReference>
<dbReference type="InterPro" id="IPR009073">
    <property type="entry name" value="HscB_oligo_C"/>
</dbReference>
<protein>
    <recommendedName>
        <fullName evidence="4">J domain-containing protein</fullName>
    </recommendedName>
</protein>
<evidence type="ECO:0000256" key="1">
    <source>
        <dbReference type="ARBA" id="ARBA00010476"/>
    </source>
</evidence>
<dbReference type="Pfam" id="PF07743">
    <property type="entry name" value="HSCB_C"/>
    <property type="match status" value="1"/>
</dbReference>
<comment type="similarity">
    <text evidence="1">Belongs to the HscB family.</text>
</comment>
<sequence length="192" mass="21225">MREEASTPYEKPNEGPSSLSTVQPVRPEAQAYEAFNIDQETFDVDVKRLDRTFRQLQTQLHPDKFASNSPVEQEHAANQSAFVNGAYSTLKDPLARAYHLLGRKGGSDGQGGEATIEDPELLMVVMETREQIEEAASPVELQQLQKDNAAKQTDCVQKLGAAFAANDLKVAEEFVTQLRYLRTAGDAISLKL</sequence>
<dbReference type="InterPro" id="IPR001623">
    <property type="entry name" value="DnaJ_domain"/>
</dbReference>
<dbReference type="Gene3D" id="1.20.1280.20">
    <property type="entry name" value="HscB, C-terminal domain"/>
    <property type="match status" value="1"/>
</dbReference>
<gene>
    <name evidence="5" type="ORF">WJX74_010489</name>
</gene>
<dbReference type="GO" id="GO:0051087">
    <property type="term" value="F:protein-folding chaperone binding"/>
    <property type="evidence" value="ECO:0007669"/>
    <property type="project" value="InterPro"/>
</dbReference>
<evidence type="ECO:0000313" key="6">
    <source>
        <dbReference type="Proteomes" id="UP001438707"/>
    </source>
</evidence>
<organism evidence="5 6">
    <name type="scientific">Apatococcus lobatus</name>
    <dbReference type="NCBI Taxonomy" id="904363"/>
    <lineage>
        <taxon>Eukaryota</taxon>
        <taxon>Viridiplantae</taxon>
        <taxon>Chlorophyta</taxon>
        <taxon>core chlorophytes</taxon>
        <taxon>Trebouxiophyceae</taxon>
        <taxon>Chlorellales</taxon>
        <taxon>Chlorellaceae</taxon>
        <taxon>Apatococcus</taxon>
    </lineage>
</organism>
<dbReference type="EMBL" id="JALJOS010000004">
    <property type="protein sequence ID" value="KAK9840484.1"/>
    <property type="molecule type" value="Genomic_DNA"/>
</dbReference>
<dbReference type="InterPro" id="IPR036386">
    <property type="entry name" value="HscB_C_sf"/>
</dbReference>
<dbReference type="SUPFAM" id="SSF46565">
    <property type="entry name" value="Chaperone J-domain"/>
    <property type="match status" value="1"/>
</dbReference>
<proteinExistence type="inferred from homology"/>
<evidence type="ECO:0000259" key="4">
    <source>
        <dbReference type="PROSITE" id="PS50076"/>
    </source>
</evidence>
<feature type="region of interest" description="Disordered" evidence="3">
    <location>
        <begin position="1"/>
        <end position="26"/>
    </location>
</feature>
<dbReference type="Gene3D" id="1.10.287.110">
    <property type="entry name" value="DnaJ domain"/>
    <property type="match status" value="1"/>
</dbReference>
<dbReference type="GO" id="GO:0051259">
    <property type="term" value="P:protein complex oligomerization"/>
    <property type="evidence" value="ECO:0007669"/>
    <property type="project" value="InterPro"/>
</dbReference>
<dbReference type="NCBIfam" id="TIGR00714">
    <property type="entry name" value="hscB"/>
    <property type="match status" value="1"/>
</dbReference>
<dbReference type="InterPro" id="IPR004640">
    <property type="entry name" value="HscB"/>
</dbReference>
<keyword evidence="2" id="KW-0143">Chaperone</keyword>
<dbReference type="GO" id="GO:0044571">
    <property type="term" value="P:[2Fe-2S] cluster assembly"/>
    <property type="evidence" value="ECO:0007669"/>
    <property type="project" value="InterPro"/>
</dbReference>
<evidence type="ECO:0000256" key="2">
    <source>
        <dbReference type="ARBA" id="ARBA00023186"/>
    </source>
</evidence>
<dbReference type="PANTHER" id="PTHR14021:SF15">
    <property type="entry name" value="IRON-SULFUR CLUSTER CO-CHAPERONE PROTEIN HSCB"/>
    <property type="match status" value="1"/>
</dbReference>
<name>A0AAW1S313_9CHLO</name>
<dbReference type="GO" id="GO:0001671">
    <property type="term" value="F:ATPase activator activity"/>
    <property type="evidence" value="ECO:0007669"/>
    <property type="project" value="InterPro"/>
</dbReference>
<dbReference type="AlphaFoldDB" id="A0AAW1S313"/>
<dbReference type="InterPro" id="IPR036869">
    <property type="entry name" value="J_dom_sf"/>
</dbReference>
<comment type="caution">
    <text evidence="5">The sequence shown here is derived from an EMBL/GenBank/DDBJ whole genome shotgun (WGS) entry which is preliminary data.</text>
</comment>
<dbReference type="PANTHER" id="PTHR14021">
    <property type="entry name" value="IRON-SULFUR CLUSTER CO-CHAPERONE PROTEIN HSCB"/>
    <property type="match status" value="1"/>
</dbReference>
<keyword evidence="6" id="KW-1185">Reference proteome</keyword>
<dbReference type="SMART" id="SM00271">
    <property type="entry name" value="DnaJ"/>
    <property type="match status" value="1"/>
</dbReference>
<evidence type="ECO:0000256" key="3">
    <source>
        <dbReference type="SAM" id="MobiDB-lite"/>
    </source>
</evidence>
<reference evidence="5 6" key="1">
    <citation type="journal article" date="2024" name="Nat. Commun.">
        <title>Phylogenomics reveals the evolutionary origins of lichenization in chlorophyte algae.</title>
        <authorList>
            <person name="Puginier C."/>
            <person name="Libourel C."/>
            <person name="Otte J."/>
            <person name="Skaloud P."/>
            <person name="Haon M."/>
            <person name="Grisel S."/>
            <person name="Petersen M."/>
            <person name="Berrin J.G."/>
            <person name="Delaux P.M."/>
            <person name="Dal Grande F."/>
            <person name="Keller J."/>
        </authorList>
    </citation>
    <scope>NUCLEOTIDE SEQUENCE [LARGE SCALE GENOMIC DNA]</scope>
    <source>
        <strain evidence="5 6">SAG 2145</strain>
    </source>
</reference>
<evidence type="ECO:0000313" key="5">
    <source>
        <dbReference type="EMBL" id="KAK9840484.1"/>
    </source>
</evidence>
<dbReference type="SUPFAM" id="SSF47144">
    <property type="entry name" value="HSC20 (HSCB), C-terminal oligomerisation domain"/>
    <property type="match status" value="1"/>
</dbReference>
<feature type="domain" description="J" evidence="4">
    <location>
        <begin position="30"/>
        <end position="102"/>
    </location>
</feature>